<dbReference type="EMBL" id="CP002117">
    <property type="protein sequence ID" value="ADN37256.1"/>
    <property type="molecule type" value="Genomic_DNA"/>
</dbReference>
<dbReference type="KEGG" id="mpi:Mpet_2512"/>
<dbReference type="Proteomes" id="UP000006565">
    <property type="component" value="Chromosome"/>
</dbReference>
<dbReference type="PANTHER" id="PTHR42827:SF1">
    <property type="entry name" value="IRON-SULFUR CLUSTER-BINDING PROTEIN"/>
    <property type="match status" value="1"/>
</dbReference>
<dbReference type="PANTHER" id="PTHR42827">
    <property type="entry name" value="IRON-SULFUR CLUSTER-BINDING PROTEIN-RELATED"/>
    <property type="match status" value="1"/>
</dbReference>
<reference evidence="2 3" key="1">
    <citation type="journal article" date="2010" name="Stand. Genomic Sci.">
        <title>Complete genome sequence of Methanoplanus petrolearius type strain (SEBR 4847).</title>
        <authorList>
            <person name="Brambilla E."/>
            <person name="Djao O.D."/>
            <person name="Daligault H."/>
            <person name="Lapidus A."/>
            <person name="Lucas S."/>
            <person name="Hammon N."/>
            <person name="Nolan M."/>
            <person name="Tice H."/>
            <person name="Cheng J.F."/>
            <person name="Han C."/>
            <person name="Tapia R."/>
            <person name="Goodwin L."/>
            <person name="Pitluck S."/>
            <person name="Liolios K."/>
            <person name="Ivanova N."/>
            <person name="Mavromatis K."/>
            <person name="Mikhailova N."/>
            <person name="Pati A."/>
            <person name="Chen A."/>
            <person name="Palaniappan K."/>
            <person name="Land M."/>
            <person name="Hauser L."/>
            <person name="Chang Y.J."/>
            <person name="Jeffries C.D."/>
            <person name="Rohde M."/>
            <person name="Spring S."/>
            <person name="Sikorski J."/>
            <person name="Goker M."/>
            <person name="Woyke T."/>
            <person name="Bristow J."/>
            <person name="Eisen J.A."/>
            <person name="Markowitz V."/>
            <person name="Hugenholtz P."/>
            <person name="Kyrpides N.C."/>
            <person name="Klenk H.P."/>
        </authorList>
    </citation>
    <scope>NUCLEOTIDE SEQUENCE [LARGE SCALE GENOMIC DNA]</scope>
    <source>
        <strain evidence="3">DSM 11571 / OCM 486 / SEBR 4847</strain>
    </source>
</reference>
<evidence type="ECO:0000313" key="2">
    <source>
        <dbReference type="EMBL" id="ADN37256.1"/>
    </source>
</evidence>
<dbReference type="GeneID" id="9745005"/>
<accession>E1RF12</accession>
<feature type="domain" description="4Fe-4S ferredoxin-type" evidence="1">
    <location>
        <begin position="163"/>
        <end position="193"/>
    </location>
</feature>
<dbReference type="eggNOG" id="arCOG02740">
    <property type="taxonomic scope" value="Archaea"/>
</dbReference>
<dbReference type="PROSITE" id="PS51379">
    <property type="entry name" value="4FE4S_FER_2"/>
    <property type="match status" value="1"/>
</dbReference>
<name>E1RF12_METP4</name>
<gene>
    <name evidence="2" type="ordered locus">Mpet_2512</name>
</gene>
<dbReference type="STRING" id="679926.Mpet_2512"/>
<sequence>MQSEIDREKIMEIAERFGADLCGIAPVERFRDAPKGFHPCNIFSRTRSVLVYAKRIPKTILEAESCIPYTTVNNTLTQETDRLGLNLSLALEDMGIANVMIPSDDPFDSWDEERCHGMGVLSLRHAGYLAGLGRIGKNNLLINEKFGNMIYPGALLLAEEVTPDPVATYDACPEKCNLCLKSCPLSALDGKTVDQKTCRPLSNFKTEKGLTLQKCWICRKVCPNATGIRKKSSESPD</sequence>
<dbReference type="RefSeq" id="WP_013330429.1">
    <property type="nucleotide sequence ID" value="NC_014507.1"/>
</dbReference>
<dbReference type="HOGENOM" id="CLU_081793_2_1_2"/>
<evidence type="ECO:0000259" key="1">
    <source>
        <dbReference type="PROSITE" id="PS51379"/>
    </source>
</evidence>
<evidence type="ECO:0000313" key="3">
    <source>
        <dbReference type="Proteomes" id="UP000006565"/>
    </source>
</evidence>
<proteinExistence type="predicted"/>
<organism evidence="2 3">
    <name type="scientific">Methanolacinia petrolearia (strain DSM 11571 / OCM 486 / SEBR 4847)</name>
    <name type="common">Methanoplanus petrolearius</name>
    <dbReference type="NCBI Taxonomy" id="679926"/>
    <lineage>
        <taxon>Archaea</taxon>
        <taxon>Methanobacteriati</taxon>
        <taxon>Methanobacteriota</taxon>
        <taxon>Stenosarchaea group</taxon>
        <taxon>Methanomicrobia</taxon>
        <taxon>Methanomicrobiales</taxon>
        <taxon>Methanomicrobiaceae</taxon>
        <taxon>Methanolacinia</taxon>
    </lineage>
</organism>
<dbReference type="AlphaFoldDB" id="E1RF12"/>
<protein>
    <submittedName>
        <fullName evidence="2">Iron-sulfur cluster-binding protein</fullName>
    </submittedName>
</protein>
<dbReference type="InterPro" id="IPR017896">
    <property type="entry name" value="4Fe4S_Fe-S-bd"/>
</dbReference>
<keyword evidence="3" id="KW-1185">Reference proteome</keyword>